<reference evidence="2" key="2">
    <citation type="journal article" date="2023" name="Int. J. Syst. Evol. Microbiol.">
        <title>Streptomyces marispadix sp. nov., isolated from marine beach sediment of the Northern Coast of Portugal.</title>
        <authorList>
            <person name="dos Santos J.D.N."/>
            <person name="Vitorino I.R."/>
            <person name="Kallscheuer N."/>
            <person name="Srivastava A."/>
            <person name="Krautwurst S."/>
            <person name="Marz M."/>
            <person name="Jogler C."/>
            <person name="Lobo Da Cunha A."/>
            <person name="Catita J."/>
            <person name="Goncalves H."/>
            <person name="Gonzalez I."/>
            <person name="Reyes F."/>
            <person name="Lage O.M."/>
        </authorList>
    </citation>
    <scope>NUCLEOTIDE SEQUENCE</scope>
    <source>
        <strain evidence="2">M600PL45_2</strain>
    </source>
</reference>
<accession>A0ABS9T5E1</accession>
<dbReference type="RefSeq" id="WP_241062641.1">
    <property type="nucleotide sequence ID" value="NZ_JAKWJU010000002.1"/>
</dbReference>
<proteinExistence type="predicted"/>
<comment type="caution">
    <text evidence="2">The sequence shown here is derived from an EMBL/GenBank/DDBJ whole genome shotgun (WGS) entry which is preliminary data.</text>
</comment>
<keyword evidence="1" id="KW-0732">Signal</keyword>
<feature type="signal peptide" evidence="1">
    <location>
        <begin position="1"/>
        <end position="21"/>
    </location>
</feature>
<gene>
    <name evidence="2" type="ORF">MMA15_26255</name>
</gene>
<evidence type="ECO:0000313" key="3">
    <source>
        <dbReference type="Proteomes" id="UP001166784"/>
    </source>
</evidence>
<keyword evidence="3" id="KW-1185">Reference proteome</keyword>
<reference evidence="2" key="1">
    <citation type="submission" date="2022-03" db="EMBL/GenBank/DDBJ databases">
        <authorList>
            <person name="Santos J.D.N."/>
            <person name="Kallscheuer N."/>
            <person name="Jogler C."/>
            <person name="Lage O.M."/>
        </authorList>
    </citation>
    <scope>NUCLEOTIDE SEQUENCE</scope>
    <source>
        <strain evidence="2">M600PL45_2</strain>
    </source>
</reference>
<dbReference type="Proteomes" id="UP001166784">
    <property type="component" value="Unassembled WGS sequence"/>
</dbReference>
<evidence type="ECO:0008006" key="4">
    <source>
        <dbReference type="Google" id="ProtNLM"/>
    </source>
</evidence>
<evidence type="ECO:0000313" key="2">
    <source>
        <dbReference type="EMBL" id="MCH6163775.1"/>
    </source>
</evidence>
<dbReference type="EMBL" id="JAKWJU010000002">
    <property type="protein sequence ID" value="MCH6163775.1"/>
    <property type="molecule type" value="Genomic_DNA"/>
</dbReference>
<sequence>MPPTKLVRTALAAVGAGTVLAVVALPAAYAGDDDGWQSAGKGKTAGISGIAVSEAAVADGDVKAVVVRDNKKPDENRVAAVGYHDGDKPDVEPLDWKGGELPADLEALTGIPGEKGGHLAATSSGTVYHLRVAGGEAKVVDTFELPAVQSGDEVESLTLGTASPSAARGARAPAAEGKLTAVWGGRGEDDRPGTLHAALLSFDSEGRADFGKVQSAEVRAPYPAENVRHASDTAAADSGDLLVSSASDPGDDGPFDSAVYVAGRVSLDDSGALVLTVAKDPEVLRKFEKHKIEALACLPGKDKAILGTDDENEGGSLTTAGGVCGK</sequence>
<evidence type="ECO:0000256" key="1">
    <source>
        <dbReference type="SAM" id="SignalP"/>
    </source>
</evidence>
<name>A0ABS9T5E1_9ACTN</name>
<feature type="chain" id="PRO_5045720048" description="Secreted protein" evidence="1">
    <location>
        <begin position="22"/>
        <end position="326"/>
    </location>
</feature>
<protein>
    <recommendedName>
        <fullName evidence="4">Secreted protein</fullName>
    </recommendedName>
</protein>
<organism evidence="2 3">
    <name type="scientific">Streptomyces marispadix</name>
    <dbReference type="NCBI Taxonomy" id="2922868"/>
    <lineage>
        <taxon>Bacteria</taxon>
        <taxon>Bacillati</taxon>
        <taxon>Actinomycetota</taxon>
        <taxon>Actinomycetes</taxon>
        <taxon>Kitasatosporales</taxon>
        <taxon>Streptomycetaceae</taxon>
        <taxon>Streptomyces</taxon>
    </lineage>
</organism>